<evidence type="ECO:0000256" key="5">
    <source>
        <dbReference type="ARBA" id="ARBA00022723"/>
    </source>
</evidence>
<dbReference type="InterPro" id="IPR001915">
    <property type="entry name" value="Peptidase_M48"/>
</dbReference>
<dbReference type="InterPro" id="IPR022919">
    <property type="entry name" value="Pept_M48_protease_HtpX"/>
</dbReference>
<keyword evidence="3 11" id="KW-0645">Protease</keyword>
<comment type="similarity">
    <text evidence="1 11">Belongs to the peptidase M48B family.</text>
</comment>
<evidence type="ECO:0000256" key="10">
    <source>
        <dbReference type="ARBA" id="ARBA00023136"/>
    </source>
</evidence>
<dbReference type="Pfam" id="PF01435">
    <property type="entry name" value="Peptidase_M48"/>
    <property type="match status" value="1"/>
</dbReference>
<proteinExistence type="inferred from homology"/>
<feature type="binding site" evidence="11">
    <location>
        <position position="204"/>
    </location>
    <ligand>
        <name>Zn(2+)</name>
        <dbReference type="ChEBI" id="CHEBI:29105"/>
        <note>catalytic</note>
    </ligand>
</feature>
<feature type="transmembrane region" description="Helical" evidence="11">
    <location>
        <begin position="179"/>
        <end position="199"/>
    </location>
</feature>
<accession>A0A520KGU6</accession>
<dbReference type="GO" id="GO:0006508">
    <property type="term" value="P:proteolysis"/>
    <property type="evidence" value="ECO:0007669"/>
    <property type="project" value="UniProtKB-KW"/>
</dbReference>
<evidence type="ECO:0000256" key="3">
    <source>
        <dbReference type="ARBA" id="ARBA00022670"/>
    </source>
</evidence>
<gene>
    <name evidence="11" type="primary">htpX</name>
    <name evidence="14" type="ORF">DSO09_00745</name>
    <name evidence="13" type="ORF">EF809_00565</name>
</gene>
<evidence type="ECO:0000313" key="15">
    <source>
        <dbReference type="Proteomes" id="UP000316080"/>
    </source>
</evidence>
<evidence type="ECO:0000256" key="7">
    <source>
        <dbReference type="ARBA" id="ARBA00022833"/>
    </source>
</evidence>
<evidence type="ECO:0000256" key="4">
    <source>
        <dbReference type="ARBA" id="ARBA00022692"/>
    </source>
</evidence>
<comment type="cofactor">
    <cofactor evidence="11">
        <name>Zn(2+)</name>
        <dbReference type="ChEBI" id="CHEBI:29105"/>
    </cofactor>
    <text evidence="11">Binds 1 zinc ion per subunit.</text>
</comment>
<protein>
    <recommendedName>
        <fullName evidence="11">Protease HtpX homolog</fullName>
        <ecNumber evidence="11">3.4.24.-</ecNumber>
    </recommendedName>
</protein>
<dbReference type="PANTHER" id="PTHR43221">
    <property type="entry name" value="PROTEASE HTPX"/>
    <property type="match status" value="1"/>
</dbReference>
<keyword evidence="5 11" id="KW-0479">Metal-binding</keyword>
<dbReference type="Proteomes" id="UP000316080">
    <property type="component" value="Unassembled WGS sequence"/>
</dbReference>
<comment type="caution">
    <text evidence="13">The sequence shown here is derived from an EMBL/GenBank/DDBJ whole genome shotgun (WGS) entry which is preliminary data.</text>
</comment>
<evidence type="ECO:0000256" key="9">
    <source>
        <dbReference type="ARBA" id="ARBA00023049"/>
    </source>
</evidence>
<dbReference type="GO" id="GO:0008270">
    <property type="term" value="F:zinc ion binding"/>
    <property type="evidence" value="ECO:0007669"/>
    <property type="project" value="UniProtKB-UniRule"/>
</dbReference>
<dbReference type="HAMAP" id="MF_00188">
    <property type="entry name" value="Pept_M48_protease_HtpX"/>
    <property type="match status" value="1"/>
</dbReference>
<feature type="binding site" evidence="11">
    <location>
        <position position="133"/>
    </location>
    <ligand>
        <name>Zn(2+)</name>
        <dbReference type="ChEBI" id="CHEBI:29105"/>
        <note>catalytic</note>
    </ligand>
</feature>
<dbReference type="Proteomes" id="UP000317265">
    <property type="component" value="Unassembled WGS sequence"/>
</dbReference>
<keyword evidence="4 11" id="KW-0812">Transmembrane</keyword>
<reference evidence="13 15" key="2">
    <citation type="journal article" date="2019" name="Nat. Microbiol.">
        <title>Wide diversity of methane and short-chain alkane metabolisms in uncultured archaea.</title>
        <authorList>
            <person name="Borrel G."/>
            <person name="Adam P.S."/>
            <person name="McKay L.J."/>
            <person name="Chen L.X."/>
            <person name="Sierra-Garcia I.N."/>
            <person name="Sieber C.M."/>
            <person name="Letourneur Q."/>
            <person name="Ghozlane A."/>
            <person name="Andersen G.L."/>
            <person name="Li W.J."/>
            <person name="Hallam S.J."/>
            <person name="Muyzer G."/>
            <person name="de Oliveira V.M."/>
            <person name="Inskeep W.P."/>
            <person name="Banfield J.F."/>
            <person name="Gribaldo S."/>
        </authorList>
    </citation>
    <scope>NUCLEOTIDE SEQUENCE [LARGE SCALE GENOMIC DNA]</scope>
    <source>
        <strain evidence="13">Verst-YHS</strain>
    </source>
</reference>
<dbReference type="GO" id="GO:0004222">
    <property type="term" value="F:metalloendopeptidase activity"/>
    <property type="evidence" value="ECO:0007669"/>
    <property type="project" value="UniProtKB-UniRule"/>
</dbReference>
<dbReference type="CDD" id="cd07336">
    <property type="entry name" value="M48B_HtpX_like"/>
    <property type="match status" value="1"/>
</dbReference>
<evidence type="ECO:0000256" key="1">
    <source>
        <dbReference type="ARBA" id="ARBA00009779"/>
    </source>
</evidence>
<name>A0A520KGU6_9CREN</name>
<feature type="binding site" evidence="11">
    <location>
        <position position="137"/>
    </location>
    <ligand>
        <name>Zn(2+)</name>
        <dbReference type="ChEBI" id="CHEBI:29105"/>
        <note>catalytic</note>
    </ligand>
</feature>
<feature type="domain" description="Peptidase M48" evidence="12">
    <location>
        <begin position="68"/>
        <end position="278"/>
    </location>
</feature>
<dbReference type="GO" id="GO:0005886">
    <property type="term" value="C:plasma membrane"/>
    <property type="evidence" value="ECO:0007669"/>
    <property type="project" value="UniProtKB-SubCell"/>
</dbReference>
<keyword evidence="6 11" id="KW-0378">Hydrolase</keyword>
<evidence type="ECO:0000256" key="8">
    <source>
        <dbReference type="ARBA" id="ARBA00022989"/>
    </source>
</evidence>
<evidence type="ECO:0000256" key="6">
    <source>
        <dbReference type="ARBA" id="ARBA00022801"/>
    </source>
</evidence>
<organism evidence="13 15">
    <name type="scientific">Thermoproteota archaeon</name>
    <dbReference type="NCBI Taxonomy" id="2056631"/>
    <lineage>
        <taxon>Archaea</taxon>
        <taxon>Thermoproteota</taxon>
    </lineage>
</organism>
<evidence type="ECO:0000256" key="11">
    <source>
        <dbReference type="HAMAP-Rule" id="MF_00188"/>
    </source>
</evidence>
<dbReference type="InterPro" id="IPR050083">
    <property type="entry name" value="HtpX_protease"/>
</dbReference>
<keyword evidence="10 11" id="KW-0472">Membrane</keyword>
<dbReference type="EC" id="3.4.24.-" evidence="11"/>
<reference evidence="14 16" key="1">
    <citation type="journal article" date="2019" name="Nat. Microbiol.">
        <title>Expanding anaerobic alkane metabolism in the domain of Archaea.</title>
        <authorList>
            <person name="Wang Y."/>
            <person name="Wegener G."/>
            <person name="Hou J."/>
            <person name="Wang F."/>
            <person name="Xiao X."/>
        </authorList>
    </citation>
    <scope>NUCLEOTIDE SEQUENCE [LARGE SCALE GENOMIC DNA]</scope>
    <source>
        <strain evidence="14">WYZ-LMO11</strain>
    </source>
</reference>
<feature type="transmembrane region" description="Helical" evidence="11">
    <location>
        <begin position="31"/>
        <end position="50"/>
    </location>
</feature>
<evidence type="ECO:0000256" key="2">
    <source>
        <dbReference type="ARBA" id="ARBA00022475"/>
    </source>
</evidence>
<dbReference type="EMBL" id="QNVI01000009">
    <property type="protein sequence ID" value="TDA40339.1"/>
    <property type="molecule type" value="Genomic_DNA"/>
</dbReference>
<keyword evidence="9 11" id="KW-0482">Metalloprotease</keyword>
<sequence length="284" mass="31411">MIRLTLMMVFLTLIFVALGYAIGLVFGAPETIALFALILAAIFNLISYFYSDKIVLLMSHAKIVSEREYPDLHNIVSKVAMMAGLPKPKVAIIDTKVPNAFATGRNPKNSVVAVTKGLLEILNESELEGVISHEIAHIKHRDILISSVVATIAGAISYLAFIGRYSIFFGDERNRNASLIAFLLSILAPFAALLIQMAISRGREYEADREGAMICKKPLSLASALEKIERYARSGIMMNINPSTSPLWIVNPFRGYTLLELFSTHPPTWKRIEKLKAMAMGIIQ</sequence>
<dbReference type="Gene3D" id="3.30.2010.10">
    <property type="entry name" value="Metalloproteases ('zincins'), catalytic domain"/>
    <property type="match status" value="1"/>
</dbReference>
<dbReference type="EMBL" id="RXIH01000003">
    <property type="protein sequence ID" value="RZN57663.1"/>
    <property type="molecule type" value="Genomic_DNA"/>
</dbReference>
<comment type="subcellular location">
    <subcellularLocation>
        <location evidence="11">Cell membrane</location>
        <topology evidence="11">Multi-pass membrane protein</topology>
    </subcellularLocation>
</comment>
<keyword evidence="8 11" id="KW-1133">Transmembrane helix</keyword>
<dbReference type="AlphaFoldDB" id="A0A520KGU6"/>
<keyword evidence="7 11" id="KW-0862">Zinc</keyword>
<evidence type="ECO:0000313" key="14">
    <source>
        <dbReference type="EMBL" id="TDA40339.1"/>
    </source>
</evidence>
<feature type="active site" evidence="11">
    <location>
        <position position="134"/>
    </location>
</feature>
<feature type="transmembrane region" description="Helical" evidence="11">
    <location>
        <begin position="143"/>
        <end position="167"/>
    </location>
</feature>
<dbReference type="PANTHER" id="PTHR43221:SF2">
    <property type="entry name" value="PROTEASE HTPX HOMOLOG"/>
    <property type="match status" value="1"/>
</dbReference>
<evidence type="ECO:0000313" key="16">
    <source>
        <dbReference type="Proteomes" id="UP000317265"/>
    </source>
</evidence>
<evidence type="ECO:0000313" key="13">
    <source>
        <dbReference type="EMBL" id="RZN57663.1"/>
    </source>
</evidence>
<evidence type="ECO:0000259" key="12">
    <source>
        <dbReference type="Pfam" id="PF01435"/>
    </source>
</evidence>
<keyword evidence="2 11" id="KW-1003">Cell membrane</keyword>